<feature type="domain" description="MobA-like NTP transferase" evidence="1">
    <location>
        <begin position="6"/>
        <end position="155"/>
    </location>
</feature>
<sequence length="185" mass="21042">MKIDLIIPAAGFASRFPVNKLLYSLHGKCILEHVLDVVEQLDFHAIYVVTQYPEIKQLLSKRKAVCVWNPQPQKGLSSSLLVGLQECKDADAVMFLNGDMPYIKKESLVRMMELASDEHIVCGRYQGMIQNPMLFPICYREELERLSGDRGAKGIALYHLESCRFVELSEKEVCDVDTLADIYEN</sequence>
<dbReference type="AlphaFoldDB" id="A0A415P9A0"/>
<evidence type="ECO:0000259" key="1">
    <source>
        <dbReference type="Pfam" id="PF12804"/>
    </source>
</evidence>
<reference evidence="2 3" key="1">
    <citation type="submission" date="2018-08" db="EMBL/GenBank/DDBJ databases">
        <title>A genome reference for cultivated species of the human gut microbiota.</title>
        <authorList>
            <person name="Zou Y."/>
            <person name="Xue W."/>
            <person name="Luo G."/>
        </authorList>
    </citation>
    <scope>NUCLEOTIDE SEQUENCE [LARGE SCALE GENOMIC DNA]</scope>
    <source>
        <strain evidence="2 3">AF35-6BH</strain>
    </source>
</reference>
<proteinExistence type="predicted"/>
<organism evidence="2 3">
    <name type="scientific">Amedibacillus dolichus</name>
    <dbReference type="NCBI Taxonomy" id="31971"/>
    <lineage>
        <taxon>Bacteria</taxon>
        <taxon>Bacillati</taxon>
        <taxon>Bacillota</taxon>
        <taxon>Erysipelotrichia</taxon>
        <taxon>Erysipelotrichales</taxon>
        <taxon>Erysipelotrichaceae</taxon>
        <taxon>Amedibacillus</taxon>
    </lineage>
</organism>
<keyword evidence="3" id="KW-1185">Reference proteome</keyword>
<dbReference type="EMBL" id="QRPK01000039">
    <property type="protein sequence ID" value="RHM09278.1"/>
    <property type="molecule type" value="Genomic_DNA"/>
</dbReference>
<dbReference type="PANTHER" id="PTHR43777:SF1">
    <property type="entry name" value="MOLYBDENUM COFACTOR CYTIDYLYLTRANSFERASE"/>
    <property type="match status" value="1"/>
</dbReference>
<name>A0A415P9A0_9FIRM</name>
<dbReference type="InterPro" id="IPR029044">
    <property type="entry name" value="Nucleotide-diphossugar_trans"/>
</dbReference>
<comment type="caution">
    <text evidence="2">The sequence shown here is derived from an EMBL/GenBank/DDBJ whole genome shotgun (WGS) entry which is preliminary data.</text>
</comment>
<evidence type="ECO:0000313" key="2">
    <source>
        <dbReference type="EMBL" id="RHM09278.1"/>
    </source>
</evidence>
<protein>
    <submittedName>
        <fullName evidence="2">Nucleotidyltransferase family protein</fullName>
    </submittedName>
</protein>
<gene>
    <name evidence="2" type="ORF">DWZ83_07470</name>
</gene>
<accession>A0A415P9A0</accession>
<dbReference type="Gene3D" id="3.90.550.10">
    <property type="entry name" value="Spore Coat Polysaccharide Biosynthesis Protein SpsA, Chain A"/>
    <property type="match status" value="1"/>
</dbReference>
<keyword evidence="2" id="KW-0808">Transferase</keyword>
<dbReference type="InterPro" id="IPR025877">
    <property type="entry name" value="MobA-like_NTP_Trfase"/>
</dbReference>
<dbReference type="PANTHER" id="PTHR43777">
    <property type="entry name" value="MOLYBDENUM COFACTOR CYTIDYLYLTRANSFERASE"/>
    <property type="match status" value="1"/>
</dbReference>
<dbReference type="CDD" id="cd04182">
    <property type="entry name" value="GT_2_like_f"/>
    <property type="match status" value="1"/>
</dbReference>
<dbReference type="SUPFAM" id="SSF53448">
    <property type="entry name" value="Nucleotide-diphospho-sugar transferases"/>
    <property type="match status" value="1"/>
</dbReference>
<dbReference type="OrthoDB" id="9797742at2"/>
<dbReference type="GO" id="GO:0016779">
    <property type="term" value="F:nucleotidyltransferase activity"/>
    <property type="evidence" value="ECO:0007669"/>
    <property type="project" value="UniProtKB-ARBA"/>
</dbReference>
<dbReference type="Pfam" id="PF12804">
    <property type="entry name" value="NTP_transf_3"/>
    <property type="match status" value="1"/>
</dbReference>
<dbReference type="RefSeq" id="WP_118365710.1">
    <property type="nucleotide sequence ID" value="NZ_QRPK01000039.1"/>
</dbReference>
<evidence type="ECO:0000313" key="3">
    <source>
        <dbReference type="Proteomes" id="UP000284868"/>
    </source>
</evidence>
<dbReference type="Proteomes" id="UP000284868">
    <property type="component" value="Unassembled WGS sequence"/>
</dbReference>